<proteinExistence type="predicted"/>
<evidence type="ECO:0000313" key="5">
    <source>
        <dbReference type="Proteomes" id="UP001159427"/>
    </source>
</evidence>
<evidence type="ECO:0000256" key="2">
    <source>
        <dbReference type="ARBA" id="ARBA00023157"/>
    </source>
</evidence>
<feature type="non-terminal residue" evidence="4">
    <location>
        <position position="1"/>
    </location>
</feature>
<dbReference type="InterPro" id="IPR035976">
    <property type="entry name" value="Sushi/SCR/CCP_sf"/>
</dbReference>
<organism evidence="4 5">
    <name type="scientific">Porites evermanni</name>
    <dbReference type="NCBI Taxonomy" id="104178"/>
    <lineage>
        <taxon>Eukaryota</taxon>
        <taxon>Metazoa</taxon>
        <taxon>Cnidaria</taxon>
        <taxon>Anthozoa</taxon>
        <taxon>Hexacorallia</taxon>
        <taxon>Scleractinia</taxon>
        <taxon>Fungiina</taxon>
        <taxon>Poritidae</taxon>
        <taxon>Porites</taxon>
    </lineage>
</organism>
<comment type="caution">
    <text evidence="4">The sequence shown here is derived from an EMBL/GenBank/DDBJ whole genome shotgun (WGS) entry which is preliminary data.</text>
</comment>
<gene>
    <name evidence="4" type="ORF">PEVE_00044431</name>
</gene>
<dbReference type="PANTHER" id="PTHR24273">
    <property type="entry name" value="FI04643P-RELATED"/>
    <property type="match status" value="1"/>
</dbReference>
<evidence type="ECO:0000256" key="1">
    <source>
        <dbReference type="ARBA" id="ARBA00022737"/>
    </source>
</evidence>
<dbReference type="PROSITE" id="PS50825">
    <property type="entry name" value="HYR"/>
    <property type="match status" value="1"/>
</dbReference>
<dbReference type="Proteomes" id="UP001159427">
    <property type="component" value="Unassembled WGS sequence"/>
</dbReference>
<keyword evidence="5" id="KW-1185">Reference proteome</keyword>
<evidence type="ECO:0000313" key="4">
    <source>
        <dbReference type="EMBL" id="CAH3018717.1"/>
    </source>
</evidence>
<evidence type="ECO:0000259" key="3">
    <source>
        <dbReference type="PROSITE" id="PS50825"/>
    </source>
</evidence>
<dbReference type="PANTHER" id="PTHR24273:SF32">
    <property type="entry name" value="HYALIN"/>
    <property type="match status" value="1"/>
</dbReference>
<keyword evidence="2" id="KW-1015">Disulfide bond</keyword>
<feature type="domain" description="HYR" evidence="3">
    <location>
        <begin position="1"/>
        <end position="84"/>
    </location>
</feature>
<accession>A0ABN8LSH4</accession>
<dbReference type="EMBL" id="CALNXI010000094">
    <property type="protein sequence ID" value="CAH3018717.1"/>
    <property type="molecule type" value="Genomic_DNA"/>
</dbReference>
<dbReference type="Gene3D" id="2.60.40.10">
    <property type="entry name" value="Immunoglobulins"/>
    <property type="match status" value="1"/>
</dbReference>
<reference evidence="4 5" key="1">
    <citation type="submission" date="2022-05" db="EMBL/GenBank/DDBJ databases">
        <authorList>
            <consortium name="Genoscope - CEA"/>
            <person name="William W."/>
        </authorList>
    </citation>
    <scope>NUCLEOTIDE SEQUENCE [LARGE SCALE GENOMIC DNA]</scope>
</reference>
<dbReference type="Pfam" id="PF02494">
    <property type="entry name" value="HYR"/>
    <property type="match status" value="1"/>
</dbReference>
<protein>
    <recommendedName>
        <fullName evidence="3">HYR domain-containing protein</fullName>
    </recommendedName>
</protein>
<dbReference type="InterPro" id="IPR013783">
    <property type="entry name" value="Ig-like_fold"/>
</dbReference>
<name>A0ABN8LSH4_9CNID</name>
<keyword evidence="1" id="KW-0677">Repeat</keyword>
<dbReference type="Gene3D" id="2.10.70.10">
    <property type="entry name" value="Complement Module, domain 1"/>
    <property type="match status" value="1"/>
</dbReference>
<dbReference type="InterPro" id="IPR003410">
    <property type="entry name" value="HYR_dom"/>
</dbReference>
<sequence length="159" mass="17807">DTEAPTFVSCPADIVVNNATENIIRVNWKLPVFTDNSGNVSEVITNMQPGFQLTVPGSYEVIYTATDKTGNKNKNCSFRITLEFKQCPRYAPPKNGALTCNTILSQEYCSVQCQSGYDFVSTPPFVYFCDGGEWQFQGFGHNFDRTLPWPDCASKCIMR</sequence>
<dbReference type="SUPFAM" id="SSF57535">
    <property type="entry name" value="Complement control module/SCR domain"/>
    <property type="match status" value="1"/>
</dbReference>